<evidence type="ECO:0000256" key="3">
    <source>
        <dbReference type="ARBA" id="ARBA00022559"/>
    </source>
</evidence>
<feature type="binding site" description="axial binding residue" evidence="10">
    <location>
        <position position="202"/>
    </location>
    <ligand>
        <name>heme b</name>
        <dbReference type="ChEBI" id="CHEBI:60344"/>
    </ligand>
    <ligandPart>
        <name>Fe</name>
        <dbReference type="ChEBI" id="CHEBI:18248"/>
    </ligandPart>
</feature>
<name>A0A9P6KMR6_9PLEO</name>
<keyword evidence="3 13" id="KW-0575">Peroxidase</keyword>
<evidence type="ECO:0000256" key="8">
    <source>
        <dbReference type="ARBA" id="ARBA00023180"/>
    </source>
</evidence>
<dbReference type="OrthoDB" id="2113341at2759"/>
<feature type="binding site" evidence="10">
    <location>
        <position position="227"/>
    </location>
    <ligand>
        <name>Ca(2+)</name>
        <dbReference type="ChEBI" id="CHEBI:29108"/>
        <label>2</label>
    </ligand>
</feature>
<dbReference type="EMBL" id="WJXW01000011">
    <property type="protein sequence ID" value="KAF9732247.1"/>
    <property type="molecule type" value="Genomic_DNA"/>
</dbReference>
<keyword evidence="10 13" id="KW-0106">Calcium</keyword>
<evidence type="ECO:0000256" key="7">
    <source>
        <dbReference type="ARBA" id="ARBA00023004"/>
    </source>
</evidence>
<keyword evidence="13" id="KW-0732">Signal</keyword>
<dbReference type="PRINTS" id="PR00458">
    <property type="entry name" value="PEROXIDASE"/>
</dbReference>
<feature type="binding site" evidence="10">
    <location>
        <position position="222"/>
    </location>
    <ligand>
        <name>Ca(2+)</name>
        <dbReference type="ChEBI" id="CHEBI:29108"/>
        <label>2</label>
    </ligand>
</feature>
<dbReference type="Gene3D" id="1.10.520.10">
    <property type="match status" value="1"/>
</dbReference>
<feature type="site" description="Transition state stabilizer" evidence="11">
    <location>
        <position position="85"/>
    </location>
</feature>
<keyword evidence="16" id="KW-1185">Reference proteome</keyword>
<dbReference type="PROSITE" id="PS50873">
    <property type="entry name" value="PEROXIDASE_4"/>
    <property type="match status" value="1"/>
</dbReference>
<evidence type="ECO:0000256" key="1">
    <source>
        <dbReference type="ARBA" id="ARBA00000189"/>
    </source>
</evidence>
<dbReference type="InterPro" id="IPR000823">
    <property type="entry name" value="Peroxidase_pln"/>
</dbReference>
<feature type="binding site" evidence="10">
    <location>
        <position position="90"/>
    </location>
    <ligand>
        <name>Ca(2+)</name>
        <dbReference type="ChEBI" id="CHEBI:29108"/>
        <label>1</label>
    </ligand>
</feature>
<dbReference type="EC" id="1.11.1.-" evidence="13"/>
<comment type="catalytic activity">
    <reaction evidence="1">
        <text>2 a phenolic donor + H2O2 = 2 a phenolic radical donor + 2 H2O</text>
        <dbReference type="Rhea" id="RHEA:56136"/>
        <dbReference type="ChEBI" id="CHEBI:15377"/>
        <dbReference type="ChEBI" id="CHEBI:16240"/>
        <dbReference type="ChEBI" id="CHEBI:139520"/>
        <dbReference type="ChEBI" id="CHEBI:139521"/>
        <dbReference type="EC" id="1.11.1.7"/>
    </reaction>
</comment>
<keyword evidence="7 10" id="KW-0408">Iron</keyword>
<gene>
    <name evidence="15" type="ORF">PMIN01_10176</name>
</gene>
<evidence type="ECO:0000256" key="13">
    <source>
        <dbReference type="RuleBase" id="RU363051"/>
    </source>
</evidence>
<sequence length="317" mass="32923">MYISTYFATVLAAASTAQALQSSDGTTAASFSKRGLVSKLVGGFIGFKTQDTTVCPDVWSEISETLTQQFLADGQCTDAARAAIRAPFHDCFNGACDGSLILADECSRRENTGLTRLCGNLGNLAKEKNVGVADLIQFAGAHAIKTCPGGPTVPVLIGRPDSAVASPAGILPSGNAVASDLIQHFAARGFSAVDLAALIGAHTAARNRIAVPAKANLTLDSTPGQWDSKYYSETIAGRAPVTLPSDKSLADHPVTGVAMRGFAVSQGAWSLAFVPAMAKMSMLGVEKGGLVDCTSALPGGSRKRDVRRSSVFERLGW</sequence>
<evidence type="ECO:0000256" key="11">
    <source>
        <dbReference type="PIRSR" id="PIRSR601621-3"/>
    </source>
</evidence>
<dbReference type="InterPro" id="IPR019794">
    <property type="entry name" value="Peroxidases_AS"/>
</dbReference>
<proteinExistence type="inferred from homology"/>
<evidence type="ECO:0000256" key="10">
    <source>
        <dbReference type="PIRSR" id="PIRSR601621-2"/>
    </source>
</evidence>
<feature type="signal peptide" evidence="13">
    <location>
        <begin position="1"/>
        <end position="19"/>
    </location>
</feature>
<evidence type="ECO:0000256" key="12">
    <source>
        <dbReference type="PIRSR" id="PIRSR601621-4"/>
    </source>
</evidence>
<organism evidence="15 16">
    <name type="scientific">Paraphaeosphaeria minitans</name>
    <dbReference type="NCBI Taxonomy" id="565426"/>
    <lineage>
        <taxon>Eukaryota</taxon>
        <taxon>Fungi</taxon>
        <taxon>Dikarya</taxon>
        <taxon>Ascomycota</taxon>
        <taxon>Pezizomycotina</taxon>
        <taxon>Dothideomycetes</taxon>
        <taxon>Pleosporomycetidae</taxon>
        <taxon>Pleosporales</taxon>
        <taxon>Massarineae</taxon>
        <taxon>Didymosphaeriaceae</taxon>
        <taxon>Paraphaeosphaeria</taxon>
    </lineage>
</organism>
<feature type="binding site" evidence="10">
    <location>
        <position position="220"/>
    </location>
    <ligand>
        <name>Ca(2+)</name>
        <dbReference type="ChEBI" id="CHEBI:29108"/>
        <label>2</label>
    </ligand>
</feature>
<feature type="binding site" evidence="10">
    <location>
        <position position="99"/>
    </location>
    <ligand>
        <name>Ca(2+)</name>
        <dbReference type="ChEBI" id="CHEBI:29108"/>
        <label>1</label>
    </ligand>
</feature>
<dbReference type="Proteomes" id="UP000756921">
    <property type="component" value="Unassembled WGS sequence"/>
</dbReference>
<evidence type="ECO:0000259" key="14">
    <source>
        <dbReference type="PROSITE" id="PS50873"/>
    </source>
</evidence>
<dbReference type="GO" id="GO:0140825">
    <property type="term" value="F:lactoperoxidase activity"/>
    <property type="evidence" value="ECO:0007669"/>
    <property type="project" value="UniProtKB-EC"/>
</dbReference>
<evidence type="ECO:0000256" key="9">
    <source>
        <dbReference type="PIRSR" id="PIRSR601621-1"/>
    </source>
</evidence>
<dbReference type="InterPro" id="IPR001621">
    <property type="entry name" value="Ligninase"/>
</dbReference>
<feature type="chain" id="PRO_5040544569" description="Peroxidase" evidence="13">
    <location>
        <begin position="20"/>
        <end position="317"/>
    </location>
</feature>
<keyword evidence="5 10" id="KW-0479">Metal-binding</keyword>
<dbReference type="GO" id="GO:0046872">
    <property type="term" value="F:metal ion binding"/>
    <property type="evidence" value="ECO:0007669"/>
    <property type="project" value="UniProtKB-UniRule"/>
</dbReference>
<keyword evidence="4 10" id="KW-0349">Heme</keyword>
<dbReference type="AlphaFoldDB" id="A0A9P6KMR6"/>
<dbReference type="GO" id="GO:0006979">
    <property type="term" value="P:response to oxidative stress"/>
    <property type="evidence" value="ECO:0007669"/>
    <property type="project" value="InterPro"/>
</dbReference>
<dbReference type="PANTHER" id="PTHR31517">
    <property type="match status" value="1"/>
</dbReference>
<evidence type="ECO:0000256" key="6">
    <source>
        <dbReference type="ARBA" id="ARBA00023002"/>
    </source>
</evidence>
<keyword evidence="12" id="KW-1015">Disulfide bond</keyword>
<protein>
    <recommendedName>
        <fullName evidence="13">Peroxidase</fullName>
        <ecNumber evidence="13">1.11.1.-</ecNumber>
    </recommendedName>
</protein>
<comment type="similarity">
    <text evidence="2 13">Belongs to the peroxidase family. Ligninase subfamily.</text>
</comment>
<dbReference type="PRINTS" id="PR00462">
    <property type="entry name" value="LIGNINASE"/>
</dbReference>
<comment type="caution">
    <text evidence="15">The sequence shown here is derived from an EMBL/GenBank/DDBJ whole genome shotgun (WGS) entry which is preliminary data.</text>
</comment>
<dbReference type="InterPro" id="IPR002016">
    <property type="entry name" value="Haem_peroxidase"/>
</dbReference>
<accession>A0A9P6KMR6</accession>
<keyword evidence="8" id="KW-0325">Glycoprotein</keyword>
<dbReference type="SUPFAM" id="SSF48113">
    <property type="entry name" value="Heme-dependent peroxidases"/>
    <property type="match status" value="1"/>
</dbReference>
<dbReference type="PANTHER" id="PTHR31517:SF48">
    <property type="entry name" value="PEROXIDASE 16-RELATED"/>
    <property type="match status" value="1"/>
</dbReference>
<comment type="cofactor">
    <cofactor evidence="10 13">
        <name>Ca(2+)</name>
        <dbReference type="ChEBI" id="CHEBI:29108"/>
    </cofactor>
    <text evidence="10 13">Binds 2 calcium ions per subunit.</text>
</comment>
<comment type="cofactor">
    <cofactor evidence="10">
        <name>heme b</name>
        <dbReference type="ChEBI" id="CHEBI:60344"/>
    </cofactor>
    <text evidence="10">Binds 1 heme b (iron(II)-protoporphyrin IX) group per subunit.</text>
</comment>
<evidence type="ECO:0000256" key="4">
    <source>
        <dbReference type="ARBA" id="ARBA00022617"/>
    </source>
</evidence>
<reference evidence="15" key="1">
    <citation type="journal article" date="2020" name="Mol. Plant Microbe Interact.">
        <title>Genome Sequence of the Biocontrol Agent Coniothyrium minitans strain Conio (IMI 134523).</title>
        <authorList>
            <person name="Patel D."/>
            <person name="Shittu T.A."/>
            <person name="Baroncelli R."/>
            <person name="Muthumeenakshi S."/>
            <person name="Osborne T.H."/>
            <person name="Janganan T.K."/>
            <person name="Sreenivasaprasad S."/>
        </authorList>
    </citation>
    <scope>NUCLEOTIDE SEQUENCE</scope>
    <source>
        <strain evidence="15">Conio</strain>
    </source>
</reference>
<evidence type="ECO:0000256" key="2">
    <source>
        <dbReference type="ARBA" id="ARBA00006089"/>
    </source>
</evidence>
<dbReference type="GO" id="GO:0020037">
    <property type="term" value="F:heme binding"/>
    <property type="evidence" value="ECO:0007669"/>
    <property type="project" value="UniProtKB-UniRule"/>
</dbReference>
<feature type="binding site" evidence="10">
    <location>
        <position position="203"/>
    </location>
    <ligand>
        <name>Ca(2+)</name>
        <dbReference type="ChEBI" id="CHEBI:29108"/>
        <label>2</label>
    </ligand>
</feature>
<evidence type="ECO:0000313" key="15">
    <source>
        <dbReference type="EMBL" id="KAF9732247.1"/>
    </source>
</evidence>
<keyword evidence="6 13" id="KW-0560">Oxidoreductase</keyword>
<dbReference type="Pfam" id="PF00141">
    <property type="entry name" value="peroxidase"/>
    <property type="match status" value="1"/>
</dbReference>
<evidence type="ECO:0000256" key="5">
    <source>
        <dbReference type="ARBA" id="ARBA00022723"/>
    </source>
</evidence>
<dbReference type="PROSITE" id="PS00436">
    <property type="entry name" value="PEROXIDASE_2"/>
    <property type="match status" value="1"/>
</dbReference>
<evidence type="ECO:0000313" key="16">
    <source>
        <dbReference type="Proteomes" id="UP000756921"/>
    </source>
</evidence>
<feature type="binding site" evidence="10">
    <location>
        <position position="97"/>
    </location>
    <ligand>
        <name>Ca(2+)</name>
        <dbReference type="ChEBI" id="CHEBI:29108"/>
        <label>1</label>
    </ligand>
</feature>
<feature type="domain" description="Plant heme peroxidase family profile" evidence="14">
    <location>
        <begin position="39"/>
        <end position="310"/>
    </location>
</feature>
<dbReference type="Gene3D" id="1.10.420.10">
    <property type="entry name" value="Peroxidase, domain 2"/>
    <property type="match status" value="1"/>
</dbReference>
<feature type="active site" description="Proton acceptor" evidence="9">
    <location>
        <position position="89"/>
    </location>
</feature>
<dbReference type="InterPro" id="IPR010255">
    <property type="entry name" value="Haem_peroxidase_sf"/>
</dbReference>
<feature type="disulfide bond" evidence="12">
    <location>
        <begin position="76"/>
        <end position="147"/>
    </location>
</feature>